<protein>
    <recommendedName>
        <fullName evidence="1">Nucleoplasmin-like domain-containing protein</fullName>
    </recommendedName>
</protein>
<organism evidence="2 3">
    <name type="scientific">Coprinopsis marcescibilis</name>
    <name type="common">Agaric fungus</name>
    <name type="synonym">Psathyrella marcescibilis</name>
    <dbReference type="NCBI Taxonomy" id="230819"/>
    <lineage>
        <taxon>Eukaryota</taxon>
        <taxon>Fungi</taxon>
        <taxon>Dikarya</taxon>
        <taxon>Basidiomycota</taxon>
        <taxon>Agaricomycotina</taxon>
        <taxon>Agaricomycetes</taxon>
        <taxon>Agaricomycetidae</taxon>
        <taxon>Agaricales</taxon>
        <taxon>Agaricineae</taxon>
        <taxon>Psathyrellaceae</taxon>
        <taxon>Coprinopsis</taxon>
    </lineage>
</organism>
<dbReference type="AlphaFoldDB" id="A0A5C3KD12"/>
<dbReference type="EMBL" id="ML210458">
    <property type="protein sequence ID" value="TFK17834.1"/>
    <property type="molecule type" value="Genomic_DNA"/>
</dbReference>
<dbReference type="OrthoDB" id="9942939at2759"/>
<evidence type="ECO:0000313" key="2">
    <source>
        <dbReference type="EMBL" id="TFK17834.1"/>
    </source>
</evidence>
<evidence type="ECO:0000313" key="3">
    <source>
        <dbReference type="Proteomes" id="UP000307440"/>
    </source>
</evidence>
<name>A0A5C3KD12_COPMA</name>
<dbReference type="Pfam" id="PF17800">
    <property type="entry name" value="NPL"/>
    <property type="match status" value="1"/>
</dbReference>
<sequence>MQKDKDFHGNWFANIQPGKTVSVTPGSMLLLGHASLQLECPPGKERGALRLKFGPLGNEKSCTIAAFQRGAMEQSSLNNLPLKQGSLYVLEAAGPFGIDVYGYFPDTFNTSGPVLNQPGYRSLTILPQPFQSGIPPFQQQAVQFHHPGMPLLYQQAGPQPPFQHQQPGPFTLQQSTLHWPTGCRHNMNTAYALYIHSSYTPHTLLVHSSYTPHTLLIYSLYTPYTLLIHFIVIT</sequence>
<accession>A0A5C3KD12</accession>
<evidence type="ECO:0000259" key="1">
    <source>
        <dbReference type="Pfam" id="PF17800"/>
    </source>
</evidence>
<feature type="domain" description="Nucleoplasmin-like" evidence="1">
    <location>
        <begin position="11"/>
        <end position="104"/>
    </location>
</feature>
<keyword evidence="3" id="KW-1185">Reference proteome</keyword>
<proteinExistence type="predicted"/>
<dbReference type="InterPro" id="IPR041232">
    <property type="entry name" value="NPL"/>
</dbReference>
<gene>
    <name evidence="2" type="ORF">FA15DRAFT_661160</name>
</gene>
<dbReference type="Proteomes" id="UP000307440">
    <property type="component" value="Unassembled WGS sequence"/>
</dbReference>
<reference evidence="2 3" key="1">
    <citation type="journal article" date="2019" name="Nat. Ecol. Evol.">
        <title>Megaphylogeny resolves global patterns of mushroom evolution.</title>
        <authorList>
            <person name="Varga T."/>
            <person name="Krizsan K."/>
            <person name="Foldi C."/>
            <person name="Dima B."/>
            <person name="Sanchez-Garcia M."/>
            <person name="Sanchez-Ramirez S."/>
            <person name="Szollosi G.J."/>
            <person name="Szarkandi J.G."/>
            <person name="Papp V."/>
            <person name="Albert L."/>
            <person name="Andreopoulos W."/>
            <person name="Angelini C."/>
            <person name="Antonin V."/>
            <person name="Barry K.W."/>
            <person name="Bougher N.L."/>
            <person name="Buchanan P."/>
            <person name="Buyck B."/>
            <person name="Bense V."/>
            <person name="Catcheside P."/>
            <person name="Chovatia M."/>
            <person name="Cooper J."/>
            <person name="Damon W."/>
            <person name="Desjardin D."/>
            <person name="Finy P."/>
            <person name="Geml J."/>
            <person name="Haridas S."/>
            <person name="Hughes K."/>
            <person name="Justo A."/>
            <person name="Karasinski D."/>
            <person name="Kautmanova I."/>
            <person name="Kiss B."/>
            <person name="Kocsube S."/>
            <person name="Kotiranta H."/>
            <person name="LaButti K.M."/>
            <person name="Lechner B.E."/>
            <person name="Liimatainen K."/>
            <person name="Lipzen A."/>
            <person name="Lukacs Z."/>
            <person name="Mihaltcheva S."/>
            <person name="Morgado L.N."/>
            <person name="Niskanen T."/>
            <person name="Noordeloos M.E."/>
            <person name="Ohm R.A."/>
            <person name="Ortiz-Santana B."/>
            <person name="Ovrebo C."/>
            <person name="Racz N."/>
            <person name="Riley R."/>
            <person name="Savchenko A."/>
            <person name="Shiryaev A."/>
            <person name="Soop K."/>
            <person name="Spirin V."/>
            <person name="Szebenyi C."/>
            <person name="Tomsovsky M."/>
            <person name="Tulloss R.E."/>
            <person name="Uehling J."/>
            <person name="Grigoriev I.V."/>
            <person name="Vagvolgyi C."/>
            <person name="Papp T."/>
            <person name="Martin F.M."/>
            <person name="Miettinen O."/>
            <person name="Hibbett D.S."/>
            <person name="Nagy L.G."/>
        </authorList>
    </citation>
    <scope>NUCLEOTIDE SEQUENCE [LARGE SCALE GENOMIC DNA]</scope>
    <source>
        <strain evidence="2 3">CBS 121175</strain>
    </source>
</reference>